<dbReference type="GO" id="GO:0004565">
    <property type="term" value="F:beta-galactosidase activity"/>
    <property type="evidence" value="ECO:0007669"/>
    <property type="project" value="InterPro"/>
</dbReference>
<dbReference type="PANTHER" id="PTHR36447">
    <property type="entry name" value="BETA-GALACTOSIDASE GANA"/>
    <property type="match status" value="1"/>
</dbReference>
<dbReference type="Gene3D" id="3.40.50.880">
    <property type="match status" value="1"/>
</dbReference>
<dbReference type="Proteomes" id="UP000518605">
    <property type="component" value="Unassembled WGS sequence"/>
</dbReference>
<dbReference type="EMBL" id="JACHXW010000028">
    <property type="protein sequence ID" value="MBB3155746.1"/>
    <property type="molecule type" value="Genomic_DNA"/>
</dbReference>
<proteinExistence type="predicted"/>
<dbReference type="InterPro" id="IPR029062">
    <property type="entry name" value="Class_I_gatase-like"/>
</dbReference>
<keyword evidence="3" id="KW-1185">Reference proteome</keyword>
<sequence length="202" mass="22947">MFPLPGRKADYNDIVRLMYDRLYEMNIGCDILSPDSDALDQYDLIVIPALYAASDDTLDRLNRYVENGGHVVYTFKSGFANEHIKVRTNVQPGRIDEVCGIRYSQFIQPDKVILKGDPFGVGAEHNTVEVWMELLTRRLRKRLLGTSTRTGGLMQPLPRIVTAKASRRISAACRALKSWRKYWNVPARQQDYGASSKIVATH</sequence>
<dbReference type="AlphaFoldDB" id="A0A7W5CDL2"/>
<evidence type="ECO:0000313" key="2">
    <source>
        <dbReference type="EMBL" id="MBB3155746.1"/>
    </source>
</evidence>
<comment type="caution">
    <text evidence="2">The sequence shown here is derived from an EMBL/GenBank/DDBJ whole genome shotgun (WGS) entry which is preliminary data.</text>
</comment>
<protein>
    <recommendedName>
        <fullName evidence="1">Beta-galactosidase trimerisation domain-containing protein</fullName>
    </recommendedName>
</protein>
<dbReference type="PANTHER" id="PTHR36447:SF1">
    <property type="entry name" value="BETA-GALACTOSIDASE GANA"/>
    <property type="match status" value="1"/>
</dbReference>
<dbReference type="Pfam" id="PF08532">
    <property type="entry name" value="Glyco_hydro_42M"/>
    <property type="match status" value="1"/>
</dbReference>
<dbReference type="InterPro" id="IPR003476">
    <property type="entry name" value="Glyco_hydro_42"/>
</dbReference>
<dbReference type="InterPro" id="IPR013738">
    <property type="entry name" value="Beta_galactosidase_Trimer"/>
</dbReference>
<dbReference type="GO" id="GO:0005975">
    <property type="term" value="P:carbohydrate metabolic process"/>
    <property type="evidence" value="ECO:0007669"/>
    <property type="project" value="InterPro"/>
</dbReference>
<evidence type="ECO:0000313" key="3">
    <source>
        <dbReference type="Proteomes" id="UP000518605"/>
    </source>
</evidence>
<feature type="domain" description="Beta-galactosidase trimerisation" evidence="1">
    <location>
        <begin position="7"/>
        <end position="135"/>
    </location>
</feature>
<reference evidence="2 3" key="1">
    <citation type="submission" date="2020-08" db="EMBL/GenBank/DDBJ databases">
        <title>Genomic Encyclopedia of Type Strains, Phase III (KMG-III): the genomes of soil and plant-associated and newly described type strains.</title>
        <authorList>
            <person name="Whitman W."/>
        </authorList>
    </citation>
    <scope>NUCLEOTIDE SEQUENCE [LARGE SCALE GENOMIC DNA]</scope>
    <source>
        <strain evidence="2 3">CECT 8234</strain>
    </source>
</reference>
<gene>
    <name evidence="2" type="ORF">FHS16_005854</name>
</gene>
<dbReference type="SUPFAM" id="SSF52317">
    <property type="entry name" value="Class I glutamine amidotransferase-like"/>
    <property type="match status" value="1"/>
</dbReference>
<organism evidence="2 3">
    <name type="scientific">Paenibacillus endophyticus</name>
    <dbReference type="NCBI Taxonomy" id="1294268"/>
    <lineage>
        <taxon>Bacteria</taxon>
        <taxon>Bacillati</taxon>
        <taxon>Bacillota</taxon>
        <taxon>Bacilli</taxon>
        <taxon>Bacillales</taxon>
        <taxon>Paenibacillaceae</taxon>
        <taxon>Paenibacillus</taxon>
    </lineage>
</organism>
<evidence type="ECO:0000259" key="1">
    <source>
        <dbReference type="Pfam" id="PF08532"/>
    </source>
</evidence>
<name>A0A7W5CDL2_9BACL</name>
<dbReference type="CDD" id="cd03143">
    <property type="entry name" value="A4_beta-galactosidase_middle_domain"/>
    <property type="match status" value="1"/>
</dbReference>
<accession>A0A7W5CDL2</accession>